<name>A0A8T1V4K1_9STRA</name>
<evidence type="ECO:0000313" key="2">
    <source>
        <dbReference type="EMBL" id="KAG7375220.1"/>
    </source>
</evidence>
<feature type="compositionally biased region" description="Low complexity" evidence="1">
    <location>
        <begin position="22"/>
        <end position="49"/>
    </location>
</feature>
<evidence type="ECO:0000256" key="1">
    <source>
        <dbReference type="SAM" id="MobiDB-lite"/>
    </source>
</evidence>
<evidence type="ECO:0000313" key="3">
    <source>
        <dbReference type="Proteomes" id="UP000694044"/>
    </source>
</evidence>
<accession>A0A8T1V4K1</accession>
<feature type="region of interest" description="Disordered" evidence="1">
    <location>
        <begin position="1"/>
        <end position="49"/>
    </location>
</feature>
<keyword evidence="3" id="KW-1185">Reference proteome</keyword>
<gene>
    <name evidence="2" type="ORF">PHYPSEUDO_002454</name>
</gene>
<dbReference type="Proteomes" id="UP000694044">
    <property type="component" value="Unassembled WGS sequence"/>
</dbReference>
<organism evidence="2 3">
    <name type="scientific">Phytophthora pseudosyringae</name>
    <dbReference type="NCBI Taxonomy" id="221518"/>
    <lineage>
        <taxon>Eukaryota</taxon>
        <taxon>Sar</taxon>
        <taxon>Stramenopiles</taxon>
        <taxon>Oomycota</taxon>
        <taxon>Peronosporomycetes</taxon>
        <taxon>Peronosporales</taxon>
        <taxon>Peronosporaceae</taxon>
        <taxon>Phytophthora</taxon>
    </lineage>
</organism>
<dbReference type="EMBL" id="JAGDFM010001435">
    <property type="protein sequence ID" value="KAG7375220.1"/>
    <property type="molecule type" value="Genomic_DNA"/>
</dbReference>
<sequence>MTTASTDATSRDGRRARRAASTERVAAAASDEQQQPSPQQQQKQPAVTVLTGGGVEVTLDSTEIRGATGNTPLGSMFASTASLRHESGNNAVIAAGTNEPASSGNAPASRGNVQTGGSSTRTSSEQMPSGGSRDVTSGGGGDMSPATNTGANIDLTGDGGNHGIATQGVHRPVPHERHEEQVVTATR</sequence>
<proteinExistence type="predicted"/>
<feature type="compositionally biased region" description="Polar residues" evidence="1">
    <location>
        <begin position="99"/>
        <end position="127"/>
    </location>
</feature>
<comment type="caution">
    <text evidence="2">The sequence shown here is derived from an EMBL/GenBank/DDBJ whole genome shotgun (WGS) entry which is preliminary data.</text>
</comment>
<reference evidence="2" key="1">
    <citation type="submission" date="2021-02" db="EMBL/GenBank/DDBJ databases">
        <authorList>
            <person name="Palmer J.M."/>
        </authorList>
    </citation>
    <scope>NUCLEOTIDE SEQUENCE</scope>
    <source>
        <strain evidence="2">SCRP734</strain>
    </source>
</reference>
<protein>
    <submittedName>
        <fullName evidence="2">Uncharacterized protein</fullName>
    </submittedName>
</protein>
<dbReference type="AlphaFoldDB" id="A0A8T1V4K1"/>
<feature type="region of interest" description="Disordered" evidence="1">
    <location>
        <begin position="89"/>
        <end position="187"/>
    </location>
</feature>